<feature type="compositionally biased region" description="Low complexity" evidence="1">
    <location>
        <begin position="503"/>
        <end position="513"/>
    </location>
</feature>
<feature type="compositionally biased region" description="Polar residues" evidence="1">
    <location>
        <begin position="646"/>
        <end position="663"/>
    </location>
</feature>
<protein>
    <submittedName>
        <fullName evidence="2">Uncharacterized protein</fullName>
    </submittedName>
</protein>
<reference evidence="2" key="1">
    <citation type="submission" date="2013-08" db="EMBL/GenBank/DDBJ databases">
        <title>Gene expansion shapes genome architecture in the human pathogen Lichtheimia corymbifera: an evolutionary genomics analysis in the ancient terrestrial Mucorales (Mucoromycotina).</title>
        <authorList>
            <person name="Schwartze V.U."/>
            <person name="Winter S."/>
            <person name="Shelest E."/>
            <person name="Marcet-Houben M."/>
            <person name="Horn F."/>
            <person name="Wehner S."/>
            <person name="Hoffmann K."/>
            <person name="Riege K."/>
            <person name="Sammeth M."/>
            <person name="Nowrousian M."/>
            <person name="Valiante V."/>
            <person name="Linde J."/>
            <person name="Jacobsen I.D."/>
            <person name="Marz M."/>
            <person name="Brakhage A.A."/>
            <person name="Gabaldon T."/>
            <person name="Bocker S."/>
            <person name="Voigt K."/>
        </authorList>
    </citation>
    <scope>NUCLEOTIDE SEQUENCE [LARGE SCALE GENOMIC DNA]</scope>
    <source>
        <strain evidence="2">FSU 9682</strain>
    </source>
</reference>
<organism evidence="2 3">
    <name type="scientific">Lichtheimia corymbifera JMRC:FSU:9682</name>
    <dbReference type="NCBI Taxonomy" id="1263082"/>
    <lineage>
        <taxon>Eukaryota</taxon>
        <taxon>Fungi</taxon>
        <taxon>Fungi incertae sedis</taxon>
        <taxon>Mucoromycota</taxon>
        <taxon>Mucoromycotina</taxon>
        <taxon>Mucoromycetes</taxon>
        <taxon>Mucorales</taxon>
        <taxon>Lichtheimiaceae</taxon>
        <taxon>Lichtheimia</taxon>
    </lineage>
</organism>
<feature type="region of interest" description="Disordered" evidence="1">
    <location>
        <begin position="77"/>
        <end position="96"/>
    </location>
</feature>
<dbReference type="EMBL" id="CBTN010000002">
    <property type="protein sequence ID" value="CDH48965.1"/>
    <property type="molecule type" value="Genomic_DNA"/>
</dbReference>
<keyword evidence="3" id="KW-1185">Reference proteome</keyword>
<accession>A0A068RGY0</accession>
<dbReference type="PANTHER" id="PTHR48125">
    <property type="entry name" value="LP07818P1"/>
    <property type="match status" value="1"/>
</dbReference>
<dbReference type="Proteomes" id="UP000027586">
    <property type="component" value="Unassembled WGS sequence"/>
</dbReference>
<evidence type="ECO:0000256" key="1">
    <source>
        <dbReference type="SAM" id="MobiDB-lite"/>
    </source>
</evidence>
<feature type="compositionally biased region" description="Low complexity" evidence="1">
    <location>
        <begin position="484"/>
        <end position="495"/>
    </location>
</feature>
<evidence type="ECO:0000313" key="2">
    <source>
        <dbReference type="EMBL" id="CDH48965.1"/>
    </source>
</evidence>
<feature type="compositionally biased region" description="Low complexity" evidence="1">
    <location>
        <begin position="233"/>
        <end position="254"/>
    </location>
</feature>
<evidence type="ECO:0000313" key="3">
    <source>
        <dbReference type="Proteomes" id="UP000027586"/>
    </source>
</evidence>
<feature type="compositionally biased region" description="Basic residues" evidence="1">
    <location>
        <begin position="590"/>
        <end position="607"/>
    </location>
</feature>
<feature type="compositionally biased region" description="Basic residues" evidence="1">
    <location>
        <begin position="617"/>
        <end position="626"/>
    </location>
</feature>
<gene>
    <name evidence="2" type="ORF">LCOR_00728.1</name>
</gene>
<feature type="compositionally biased region" description="Basic and acidic residues" evidence="1">
    <location>
        <begin position="394"/>
        <end position="405"/>
    </location>
</feature>
<dbReference type="AlphaFoldDB" id="A0A068RGY0"/>
<feature type="compositionally biased region" description="Low complexity" evidence="1">
    <location>
        <begin position="627"/>
        <end position="641"/>
    </location>
</feature>
<dbReference type="STRING" id="1263082.A0A068RGY0"/>
<feature type="compositionally biased region" description="Basic and acidic residues" evidence="1">
    <location>
        <begin position="539"/>
        <end position="573"/>
    </location>
</feature>
<name>A0A068RGY0_9FUNG</name>
<comment type="caution">
    <text evidence="2">The sequence shown here is derived from an EMBL/GenBank/DDBJ whole genome shotgun (WGS) entry which is preliminary data.</text>
</comment>
<feature type="region of interest" description="Disordered" evidence="1">
    <location>
        <begin position="111"/>
        <end position="268"/>
    </location>
</feature>
<dbReference type="VEuPathDB" id="FungiDB:LCOR_00728.1"/>
<sequence length="919" mass="103766">MESKVRSLAQVCDLALAGFSSTLYGYKGRVEYATFQPPPDILRQIPEVRFDDSSERWRSVPATAKLDRTALRKRHHVVPDPDWDPPIKKPKFYYPPSKGVKLRDVDELIRESRETKGMSPKEYDEYRRKKQLDTDKSSHSTPSAVVPQKQQSQSQSQSQSQQQQQQQQRSNTSNANPVQDILNEITAASKPRSDGGSGNKTKERNASGLGVRKNHKDEHLFKKPSATTIQRKGSNSSSSSGSTPATASRGTTSAKSVGKRPTPAPMQKRPCVDLLMIRDHLLDINSEDRVETRKIANLLKRNVSTTGHMSILVKKKPKLVLHIPKPEKDLNQPEKVTMIGKYKVKHKSGSNSAATPETKPVVKKDRNVKQQQQPKSIDIPRDSKEQPKSSSASENKKQKDVKREPPASPSASSGNDKFTLPTGTVTAEFLKTIRIPKRKPTESSTSTTPAATTTTSTSSSTIVDRELEEGETISPSPSPVHRGQQQQQQPSSLSSSPPPPPQQQQQQPLPSSSTTATAAISRERSRSPSPSRTRRDRSLRHDDEKRSTRHREESDRRRGTSSDQRRDHSVDDRRRHRRDSRQSSSDDLRHQRHRSRSPSTRKHRHDRSSRSRSDSRRRSRSPRRRSSNLSSTNSSCRSKSPPSRPHQQPTFSSADTPAANTLASQPSSEPSPPKPNYKNATSADAESEDQCKLFAVMFRKLATAYKHRGDPRQSDIAGLLDHIQAILNYVLSFYYQDLKTNEYSGLRHWESLFPFSSQVLRNLKDRKELDLYALCCRMMGMVRYYTFVRREASASKKLDNVIKKEVEPNVTQDATKASKQAFAEFEEAYNRFKEADRHLSYEQFRTNYPNTFNNACLKGEYGPGIVIGGEAGTSIEPRFPFIPFAKLHHAAIVCKCMLAEYVEKNAIKYTPIQDFEEYM</sequence>
<proteinExistence type="predicted"/>
<dbReference type="OrthoDB" id="2275777at2759"/>
<feature type="compositionally biased region" description="Basic and acidic residues" evidence="1">
    <location>
        <begin position="580"/>
        <end position="589"/>
    </location>
</feature>
<feature type="compositionally biased region" description="Low complexity" evidence="1">
    <location>
        <begin position="150"/>
        <end position="168"/>
    </location>
</feature>
<dbReference type="PANTHER" id="PTHR48125:SF12">
    <property type="entry name" value="AT HOOK TRANSCRIPTION FACTOR FAMILY-RELATED"/>
    <property type="match status" value="1"/>
</dbReference>
<feature type="region of interest" description="Disordered" evidence="1">
    <location>
        <begin position="343"/>
        <end position="684"/>
    </location>
</feature>
<feature type="compositionally biased region" description="Low complexity" evidence="1">
    <location>
        <begin position="442"/>
        <end position="461"/>
    </location>
</feature>
<feature type="compositionally biased region" description="Basic and acidic residues" evidence="1">
    <location>
        <begin position="378"/>
        <end position="387"/>
    </location>
</feature>
<feature type="compositionally biased region" description="Polar residues" evidence="1">
    <location>
        <begin position="409"/>
        <end position="425"/>
    </location>
</feature>
<feature type="compositionally biased region" description="Basic and acidic residues" evidence="1">
    <location>
        <begin position="111"/>
        <end position="138"/>
    </location>
</feature>